<evidence type="ECO:0000256" key="6">
    <source>
        <dbReference type="ARBA" id="ARBA00022908"/>
    </source>
</evidence>
<keyword evidence="6" id="KW-0229">DNA integration</keyword>
<keyword evidence="4" id="KW-0378">Hydrolase</keyword>
<evidence type="ECO:0000256" key="3">
    <source>
        <dbReference type="ARBA" id="ARBA00022759"/>
    </source>
</evidence>
<evidence type="ECO:0000256" key="4">
    <source>
        <dbReference type="ARBA" id="ARBA00022801"/>
    </source>
</evidence>
<evidence type="ECO:0000259" key="11">
    <source>
        <dbReference type="PROSITE" id="PS50994"/>
    </source>
</evidence>
<dbReference type="PROSITE" id="PS50994">
    <property type="entry name" value="INTEGRASE"/>
    <property type="match status" value="1"/>
</dbReference>
<evidence type="ECO:0000256" key="7">
    <source>
        <dbReference type="ARBA" id="ARBA00022918"/>
    </source>
</evidence>
<dbReference type="EMBL" id="CAUYUJ010021132">
    <property type="protein sequence ID" value="CAK0902882.1"/>
    <property type="molecule type" value="Genomic_DNA"/>
</dbReference>
<keyword evidence="1" id="KW-0540">Nuclease</keyword>
<evidence type="ECO:0000256" key="10">
    <source>
        <dbReference type="SAM" id="Phobius"/>
    </source>
</evidence>
<feature type="non-terminal residue" evidence="12">
    <location>
        <position position="534"/>
    </location>
</feature>
<feature type="non-terminal residue" evidence="12">
    <location>
        <position position="1"/>
    </location>
</feature>
<evidence type="ECO:0000256" key="2">
    <source>
        <dbReference type="ARBA" id="ARBA00022723"/>
    </source>
</evidence>
<keyword evidence="5" id="KW-0460">Magnesium</keyword>
<dbReference type="PANTHER" id="PTHR42648:SF11">
    <property type="entry name" value="TRANSPOSON TY4-P GAG-POL POLYPROTEIN"/>
    <property type="match status" value="1"/>
</dbReference>
<organism evidence="12 13">
    <name type="scientific">Prorocentrum cordatum</name>
    <dbReference type="NCBI Taxonomy" id="2364126"/>
    <lineage>
        <taxon>Eukaryota</taxon>
        <taxon>Sar</taxon>
        <taxon>Alveolata</taxon>
        <taxon>Dinophyceae</taxon>
        <taxon>Prorocentrales</taxon>
        <taxon>Prorocentraceae</taxon>
        <taxon>Prorocentrum</taxon>
    </lineage>
</organism>
<sequence length="534" mass="58319">AALWGITFWQLLFDFQMTAQALTATHCLMSIAFLMLILWCQAGLMYVKVIGKYLVKDARVRKVEPLMLLVPHLLHEVVYEIRTEHGSMPSRLVYRIHSDRGLEFVNTTVDEYLRFHGISHTTTQGYDPSSNGVAENAVGLLKKRARYLLSGSRLPTRWRGMSILAAAHLYRVDAGYADPPKVPFGTRVMVNVVNAQAAGFTEEELVIAKATWDDYETPIAPMPAPEAALYDASAVELSPGTGAATLATATCPACHQRHQKRKVTTDHNHEWGKCILAVRPPMPVAAVLEEVLPLEAPEEDAKPEEKPAPALVRAEELIDQLDVEPVVEPIFGNAAAAAASGCTINTSPIIDVGTGTGISKDTRDNMNMCPHALLALSEQPTRGCIAGATWEAGVASAYRSMGEELQEGTAITDRLSYLISEPVKRSASFLRAASAILNSNGERADVPPEVVHELMTEGDLELLQEPGTRSVTAAEVRASTGKVKEQWRAATEKEYVENFFSRNVFTVTAAEERRQHGAPLPMKCVYTMKGGACK</sequence>
<keyword evidence="10" id="KW-0812">Transmembrane</keyword>
<dbReference type="PANTHER" id="PTHR42648">
    <property type="entry name" value="TRANSPOSASE, PUTATIVE-RELATED"/>
    <property type="match status" value="1"/>
</dbReference>
<dbReference type="InterPro" id="IPR036397">
    <property type="entry name" value="RNaseH_sf"/>
</dbReference>
<evidence type="ECO:0000313" key="13">
    <source>
        <dbReference type="Proteomes" id="UP001189429"/>
    </source>
</evidence>
<protein>
    <recommendedName>
        <fullName evidence="11">Integrase catalytic domain-containing protein</fullName>
    </recommendedName>
</protein>
<keyword evidence="7" id="KW-0695">RNA-directed DNA polymerase</keyword>
<name>A0ABN9XX89_9DINO</name>
<evidence type="ECO:0000313" key="12">
    <source>
        <dbReference type="EMBL" id="CAK0902882.1"/>
    </source>
</evidence>
<gene>
    <name evidence="12" type="ORF">PCOR1329_LOCUS79348</name>
</gene>
<dbReference type="Gene3D" id="3.30.420.10">
    <property type="entry name" value="Ribonuclease H-like superfamily/Ribonuclease H"/>
    <property type="match status" value="1"/>
</dbReference>
<keyword evidence="9" id="KW-0233">DNA recombination</keyword>
<keyword evidence="8" id="KW-0239">DNA-directed DNA polymerase</keyword>
<dbReference type="SUPFAM" id="SSF53098">
    <property type="entry name" value="Ribonuclease H-like"/>
    <property type="match status" value="1"/>
</dbReference>
<evidence type="ECO:0000256" key="5">
    <source>
        <dbReference type="ARBA" id="ARBA00022842"/>
    </source>
</evidence>
<keyword evidence="8" id="KW-0808">Transferase</keyword>
<evidence type="ECO:0000256" key="9">
    <source>
        <dbReference type="ARBA" id="ARBA00023172"/>
    </source>
</evidence>
<dbReference type="InterPro" id="IPR001584">
    <property type="entry name" value="Integrase_cat-core"/>
</dbReference>
<reference evidence="12" key="1">
    <citation type="submission" date="2023-10" db="EMBL/GenBank/DDBJ databases">
        <authorList>
            <person name="Chen Y."/>
            <person name="Shah S."/>
            <person name="Dougan E. K."/>
            <person name="Thang M."/>
            <person name="Chan C."/>
        </authorList>
    </citation>
    <scope>NUCLEOTIDE SEQUENCE [LARGE SCALE GENOMIC DNA]</scope>
</reference>
<keyword evidence="10" id="KW-0472">Membrane</keyword>
<dbReference type="InterPro" id="IPR012337">
    <property type="entry name" value="RNaseH-like_sf"/>
</dbReference>
<dbReference type="InterPro" id="IPR039537">
    <property type="entry name" value="Retrotran_Ty1/copia-like"/>
</dbReference>
<keyword evidence="13" id="KW-1185">Reference proteome</keyword>
<evidence type="ECO:0000256" key="8">
    <source>
        <dbReference type="ARBA" id="ARBA00022932"/>
    </source>
</evidence>
<dbReference type="Proteomes" id="UP001189429">
    <property type="component" value="Unassembled WGS sequence"/>
</dbReference>
<keyword evidence="8" id="KW-0548">Nucleotidyltransferase</keyword>
<proteinExistence type="predicted"/>
<keyword evidence="2" id="KW-0479">Metal-binding</keyword>
<accession>A0ABN9XX89</accession>
<keyword evidence="10" id="KW-1133">Transmembrane helix</keyword>
<evidence type="ECO:0000256" key="1">
    <source>
        <dbReference type="ARBA" id="ARBA00022722"/>
    </source>
</evidence>
<comment type="caution">
    <text evidence="12">The sequence shown here is derived from an EMBL/GenBank/DDBJ whole genome shotgun (WGS) entry which is preliminary data.</text>
</comment>
<keyword evidence="3" id="KW-0255">Endonuclease</keyword>
<feature type="domain" description="Integrase catalytic" evidence="11">
    <location>
        <begin position="96"/>
        <end position="210"/>
    </location>
</feature>
<feature type="transmembrane region" description="Helical" evidence="10">
    <location>
        <begin position="31"/>
        <end position="51"/>
    </location>
</feature>